<protein>
    <submittedName>
        <fullName evidence="1">27281_t:CDS:1</fullName>
    </submittedName>
</protein>
<proteinExistence type="predicted"/>
<comment type="caution">
    <text evidence="1">The sequence shown here is derived from an EMBL/GenBank/DDBJ whole genome shotgun (WGS) entry which is preliminary data.</text>
</comment>
<dbReference type="Proteomes" id="UP000789920">
    <property type="component" value="Unassembled WGS sequence"/>
</dbReference>
<evidence type="ECO:0000313" key="2">
    <source>
        <dbReference type="Proteomes" id="UP000789920"/>
    </source>
</evidence>
<accession>A0ACA9RII9</accession>
<feature type="non-terminal residue" evidence="1">
    <location>
        <position position="1"/>
    </location>
</feature>
<name>A0ACA9RII9_9GLOM</name>
<gene>
    <name evidence="1" type="ORF">RPERSI_LOCUS19742</name>
</gene>
<dbReference type="EMBL" id="CAJVQC010054575">
    <property type="protein sequence ID" value="CAG8794334.1"/>
    <property type="molecule type" value="Genomic_DNA"/>
</dbReference>
<organism evidence="1 2">
    <name type="scientific">Racocetra persica</name>
    <dbReference type="NCBI Taxonomy" id="160502"/>
    <lineage>
        <taxon>Eukaryota</taxon>
        <taxon>Fungi</taxon>
        <taxon>Fungi incertae sedis</taxon>
        <taxon>Mucoromycota</taxon>
        <taxon>Glomeromycotina</taxon>
        <taxon>Glomeromycetes</taxon>
        <taxon>Diversisporales</taxon>
        <taxon>Gigasporaceae</taxon>
        <taxon>Racocetra</taxon>
    </lineage>
</organism>
<evidence type="ECO:0000313" key="1">
    <source>
        <dbReference type="EMBL" id="CAG8794334.1"/>
    </source>
</evidence>
<sequence length="115" mass="13793">QAEDERTTSIYCEIKVKEYPIKKKIKKFGKLLKNSKSEGSNSNDKGETEKEYEEKQLINQAYLYQEIFNDCLPKYYLENQTINEEKDKSFNIDKITDEQKYLLKNLLEKYKNIFV</sequence>
<reference evidence="1" key="1">
    <citation type="submission" date="2021-06" db="EMBL/GenBank/DDBJ databases">
        <authorList>
            <person name="Kallberg Y."/>
            <person name="Tangrot J."/>
            <person name="Rosling A."/>
        </authorList>
    </citation>
    <scope>NUCLEOTIDE SEQUENCE</scope>
    <source>
        <strain evidence="1">MA461A</strain>
    </source>
</reference>
<keyword evidence="2" id="KW-1185">Reference proteome</keyword>